<evidence type="ECO:0000313" key="2">
    <source>
        <dbReference type="EMBL" id="PMD28518.1"/>
    </source>
</evidence>
<protein>
    <submittedName>
        <fullName evidence="2">Uncharacterized protein</fullName>
    </submittedName>
</protein>
<keyword evidence="1" id="KW-0472">Membrane</keyword>
<gene>
    <name evidence="2" type="ORF">NA56DRAFT_640149</name>
</gene>
<evidence type="ECO:0000313" key="3">
    <source>
        <dbReference type="Proteomes" id="UP000235672"/>
    </source>
</evidence>
<keyword evidence="1" id="KW-0812">Transmembrane</keyword>
<keyword evidence="3" id="KW-1185">Reference proteome</keyword>
<reference evidence="2 3" key="1">
    <citation type="submission" date="2016-05" db="EMBL/GenBank/DDBJ databases">
        <title>A degradative enzymes factory behind the ericoid mycorrhizal symbiosis.</title>
        <authorList>
            <consortium name="DOE Joint Genome Institute"/>
            <person name="Martino E."/>
            <person name="Morin E."/>
            <person name="Grelet G."/>
            <person name="Kuo A."/>
            <person name="Kohler A."/>
            <person name="Daghino S."/>
            <person name="Barry K."/>
            <person name="Choi C."/>
            <person name="Cichocki N."/>
            <person name="Clum A."/>
            <person name="Copeland A."/>
            <person name="Hainaut M."/>
            <person name="Haridas S."/>
            <person name="Labutti K."/>
            <person name="Lindquist E."/>
            <person name="Lipzen A."/>
            <person name="Khouja H.-R."/>
            <person name="Murat C."/>
            <person name="Ohm R."/>
            <person name="Olson A."/>
            <person name="Spatafora J."/>
            <person name="Veneault-Fourrey C."/>
            <person name="Henrissat B."/>
            <person name="Grigoriev I."/>
            <person name="Martin F."/>
            <person name="Perotto S."/>
        </authorList>
    </citation>
    <scope>NUCLEOTIDE SEQUENCE [LARGE SCALE GENOMIC DNA]</scope>
    <source>
        <strain evidence="2 3">UAMH 7357</strain>
    </source>
</reference>
<sequence>MELASLDRLLFLLSLIPSGQVQKIYAIPFVPWLVAFSIPFLMIWSQPRPQRAIYAIPLLFFLNSNIAVQILYNCEPDERNGGVSGVLEEKMYEQ</sequence>
<organism evidence="2 3">
    <name type="scientific">Hyaloscypha hepaticicola</name>
    <dbReference type="NCBI Taxonomy" id="2082293"/>
    <lineage>
        <taxon>Eukaryota</taxon>
        <taxon>Fungi</taxon>
        <taxon>Dikarya</taxon>
        <taxon>Ascomycota</taxon>
        <taxon>Pezizomycotina</taxon>
        <taxon>Leotiomycetes</taxon>
        <taxon>Helotiales</taxon>
        <taxon>Hyaloscyphaceae</taxon>
        <taxon>Hyaloscypha</taxon>
    </lineage>
</organism>
<dbReference type="EMBL" id="KZ613464">
    <property type="protein sequence ID" value="PMD28518.1"/>
    <property type="molecule type" value="Genomic_DNA"/>
</dbReference>
<dbReference type="AlphaFoldDB" id="A0A2J6QQI2"/>
<dbReference type="Proteomes" id="UP000235672">
    <property type="component" value="Unassembled WGS sequence"/>
</dbReference>
<keyword evidence="1" id="KW-1133">Transmembrane helix</keyword>
<evidence type="ECO:0000256" key="1">
    <source>
        <dbReference type="SAM" id="Phobius"/>
    </source>
</evidence>
<feature type="transmembrane region" description="Helical" evidence="1">
    <location>
        <begin position="24"/>
        <end position="45"/>
    </location>
</feature>
<accession>A0A2J6QQI2</accession>
<feature type="transmembrane region" description="Helical" evidence="1">
    <location>
        <begin position="52"/>
        <end position="72"/>
    </location>
</feature>
<proteinExistence type="predicted"/>
<name>A0A2J6QQI2_9HELO</name>